<evidence type="ECO:0000313" key="3">
    <source>
        <dbReference type="EMBL" id="MFD2968305.1"/>
    </source>
</evidence>
<keyword evidence="4" id="KW-1185">Reference proteome</keyword>
<feature type="domain" description="Activator of Hsp90 ATPase homologue 1/2-like C-terminal" evidence="2">
    <location>
        <begin position="13"/>
        <end position="147"/>
    </location>
</feature>
<evidence type="ECO:0000256" key="1">
    <source>
        <dbReference type="ARBA" id="ARBA00006817"/>
    </source>
</evidence>
<dbReference type="RefSeq" id="WP_320185708.1">
    <property type="nucleotide sequence ID" value="NZ_CP138332.1"/>
</dbReference>
<accession>A0ABW6BKT7</accession>
<dbReference type="Gene3D" id="3.30.530.20">
    <property type="match status" value="1"/>
</dbReference>
<comment type="caution">
    <text evidence="3">The sequence shown here is derived from an EMBL/GenBank/DDBJ whole genome shotgun (WGS) entry which is preliminary data.</text>
</comment>
<reference evidence="4" key="1">
    <citation type="journal article" date="2019" name="Int. J. Syst. Evol. Microbiol.">
        <title>The Global Catalogue of Microorganisms (GCM) 10K type strain sequencing project: providing services to taxonomists for standard genome sequencing and annotation.</title>
        <authorList>
            <consortium name="The Broad Institute Genomics Platform"/>
            <consortium name="The Broad Institute Genome Sequencing Center for Infectious Disease"/>
            <person name="Wu L."/>
            <person name="Ma J."/>
        </authorList>
    </citation>
    <scope>NUCLEOTIDE SEQUENCE [LARGE SCALE GENOMIC DNA]</scope>
    <source>
        <strain evidence="4">KCTC 22814</strain>
    </source>
</reference>
<comment type="similarity">
    <text evidence="1">Belongs to the AHA1 family.</text>
</comment>
<proteinExistence type="inferred from homology"/>
<evidence type="ECO:0000259" key="2">
    <source>
        <dbReference type="Pfam" id="PF08327"/>
    </source>
</evidence>
<protein>
    <submittedName>
        <fullName evidence="3">SRPBCC domain-containing protein</fullName>
    </submittedName>
</protein>
<dbReference type="SUPFAM" id="SSF55961">
    <property type="entry name" value="Bet v1-like"/>
    <property type="match status" value="1"/>
</dbReference>
<organism evidence="3 4">
    <name type="scientific">Sphingobacterium bambusae</name>
    <dbReference type="NCBI Taxonomy" id="662858"/>
    <lineage>
        <taxon>Bacteria</taxon>
        <taxon>Pseudomonadati</taxon>
        <taxon>Bacteroidota</taxon>
        <taxon>Sphingobacteriia</taxon>
        <taxon>Sphingobacteriales</taxon>
        <taxon>Sphingobacteriaceae</taxon>
        <taxon>Sphingobacterium</taxon>
    </lineage>
</organism>
<dbReference type="EMBL" id="JBHUPB010000008">
    <property type="protein sequence ID" value="MFD2968305.1"/>
    <property type="molecule type" value="Genomic_DNA"/>
</dbReference>
<dbReference type="Proteomes" id="UP001597525">
    <property type="component" value="Unassembled WGS sequence"/>
</dbReference>
<dbReference type="Pfam" id="PF08327">
    <property type="entry name" value="AHSA1"/>
    <property type="match status" value="1"/>
</dbReference>
<name>A0ABW6BKT7_9SPHI</name>
<gene>
    <name evidence="3" type="ORF">ACFS7Y_12975</name>
</gene>
<evidence type="ECO:0000313" key="4">
    <source>
        <dbReference type="Proteomes" id="UP001597525"/>
    </source>
</evidence>
<sequence length="149" mass="17163">MKTSTYHINIQRPAAHVFETMLTRDTYRQWTAEFDPSSDFEGGWNKGDKIYFLGPSEHGKRQGMIAEIVEHIPNSFISIRHYGIVDGDNEITDGPKVEAWAGAFENYTFLESEGHTSLTVELDTNEEYAAYFDEAWPRALRKLKEICEH</sequence>
<dbReference type="InterPro" id="IPR013538">
    <property type="entry name" value="ASHA1/2-like_C"/>
</dbReference>
<dbReference type="InterPro" id="IPR023393">
    <property type="entry name" value="START-like_dom_sf"/>
</dbReference>